<dbReference type="Proteomes" id="UP000019804">
    <property type="component" value="Unassembled WGS sequence"/>
</dbReference>
<name>A0A017S1E0_ASPRC</name>
<evidence type="ECO:0000313" key="1">
    <source>
        <dbReference type="EMBL" id="EYE90444.1"/>
    </source>
</evidence>
<keyword evidence="2" id="KW-1185">Reference proteome</keyword>
<dbReference type="RefSeq" id="XP_040634134.1">
    <property type="nucleotide sequence ID" value="XM_040778232.1"/>
</dbReference>
<sequence>MCILQIVEICEPCLRHIYKLLNVSRELLCAGCYRSGSCGKRKHCMSVDSSSPEVVFIVTVRGTIVSIESVCYFQVFSHVEPWCATMLRMMDNARMRWTHSARGKTQGGGGICDVDTRETGTSTFHIDIPFQLHESFRGRCLFAHMQYLFVPQLPKRQLNNLRRGREN</sequence>
<gene>
    <name evidence="1" type="ORF">EURHEDRAFT_291852</name>
</gene>
<accession>A0A017S1E0</accession>
<evidence type="ECO:0000313" key="2">
    <source>
        <dbReference type="Proteomes" id="UP000019804"/>
    </source>
</evidence>
<proteinExistence type="predicted"/>
<dbReference type="GeneID" id="63693356"/>
<dbReference type="AlphaFoldDB" id="A0A017S1E0"/>
<dbReference type="HOGENOM" id="CLU_1594182_0_0_1"/>
<protein>
    <submittedName>
        <fullName evidence="1">Uncharacterized protein</fullName>
    </submittedName>
</protein>
<organism evidence="1 2">
    <name type="scientific">Aspergillus ruber (strain CBS 135680)</name>
    <dbReference type="NCBI Taxonomy" id="1388766"/>
    <lineage>
        <taxon>Eukaryota</taxon>
        <taxon>Fungi</taxon>
        <taxon>Dikarya</taxon>
        <taxon>Ascomycota</taxon>
        <taxon>Pezizomycotina</taxon>
        <taxon>Eurotiomycetes</taxon>
        <taxon>Eurotiomycetidae</taxon>
        <taxon>Eurotiales</taxon>
        <taxon>Aspergillaceae</taxon>
        <taxon>Aspergillus</taxon>
        <taxon>Aspergillus subgen. Aspergillus</taxon>
    </lineage>
</organism>
<reference evidence="2" key="1">
    <citation type="journal article" date="2014" name="Nat. Commun.">
        <title>Genomic adaptations of the halophilic Dead Sea filamentous fungus Eurotium rubrum.</title>
        <authorList>
            <person name="Kis-Papo T."/>
            <person name="Weig A.R."/>
            <person name="Riley R."/>
            <person name="Persoh D."/>
            <person name="Salamov A."/>
            <person name="Sun H."/>
            <person name="Lipzen A."/>
            <person name="Wasser S.P."/>
            <person name="Rambold G."/>
            <person name="Grigoriev I.V."/>
            <person name="Nevo E."/>
        </authorList>
    </citation>
    <scope>NUCLEOTIDE SEQUENCE [LARGE SCALE GENOMIC DNA]</scope>
    <source>
        <strain evidence="2">CBS 135680</strain>
    </source>
</reference>
<dbReference type="EMBL" id="KK088459">
    <property type="protein sequence ID" value="EYE90444.1"/>
    <property type="molecule type" value="Genomic_DNA"/>
</dbReference>